<dbReference type="PANTHER" id="PTHR11070:SF2">
    <property type="entry name" value="ATP-DEPENDENT DNA HELICASE SRS2"/>
    <property type="match status" value="1"/>
</dbReference>
<dbReference type="InterPro" id="IPR014017">
    <property type="entry name" value="DNA_helicase_UvrD-like_C"/>
</dbReference>
<feature type="domain" description="UvrD-like helicase ATP-binding" evidence="12">
    <location>
        <begin position="5"/>
        <end position="282"/>
    </location>
</feature>
<dbReference type="GO" id="GO:0009314">
    <property type="term" value="P:response to radiation"/>
    <property type="evidence" value="ECO:0007669"/>
    <property type="project" value="UniProtKB-ARBA"/>
</dbReference>
<dbReference type="FunCoup" id="E8MZN5">
    <property type="interactions" value="460"/>
</dbReference>
<evidence type="ECO:0000256" key="6">
    <source>
        <dbReference type="ARBA" id="ARBA00023125"/>
    </source>
</evidence>
<dbReference type="Proteomes" id="UP000008922">
    <property type="component" value="Chromosome"/>
</dbReference>
<dbReference type="Pfam" id="PF21196">
    <property type="entry name" value="PcrA_UvrD_tudor"/>
    <property type="match status" value="1"/>
</dbReference>
<dbReference type="EC" id="5.6.2.4" evidence="9"/>
<dbReference type="CDD" id="cd17932">
    <property type="entry name" value="DEXQc_UvrD"/>
    <property type="match status" value="1"/>
</dbReference>
<evidence type="ECO:0000256" key="2">
    <source>
        <dbReference type="ARBA" id="ARBA00022741"/>
    </source>
</evidence>
<dbReference type="PROSITE" id="PS51217">
    <property type="entry name" value="UVRD_HELICASE_CTER"/>
    <property type="match status" value="1"/>
</dbReference>
<dbReference type="InParanoid" id="E8MZN5"/>
<sequence length="737" mass="84065">MDSLEHLNPQQRAAVTASAGPVLVLAGPGSGKTRVLTFRIGYLLSQLGVAPHHILAVTFTNKAAREMQSRVEKLLGHSLQGMWLGTFHAICARILRREQQYLPLDANFVIFDEDDQQALIKRALRDLNLDEKLYRPTSVHAAISNAKNNLILPEDYPTATYRDEVVARVYKRYQELLVSSNAVDFDDLLLYAWKLLNEFSTVREQYARRFEHILVDEFQDTNLAQYELVKLLASYHRNLFVVGDEDQSIYRWRGADYRNVLRFEEDFPDRQKILLEQNYRSTQRVLDAAQAVINRNRNRTPKRLKSTPEHGEGEKLVLYEAVDDYGEAAFVVDTIQQLVAGGKARPGDFAIMYRTNAQSRLLEEAFLRAGVPYRLVGAMRFYGRREVKDMIAYLRLVQNPADEASLGRVINVPPRGIGDKSQLALQMEAQRTGRSAGLILMELGREGKDSPHWQALGRNASLLADFGSLLGEWHRLKDEISLPSLFQRILNDLAYREYIDDNTEEGQSRWENVQELLRIAYEYEEKGLTAFLENLALVSDQDTLPENVEAPTLLTLHAAKGLEFPIVFITGLDDGLIPHNRSLDDPEAMAEERRLFYVGLTRAKKRVYLVRAAQRSTYGSFQDSIPSRFLKDIPADLIQQDGRGRRMGRSWQSESRRSWDDNYAGTWGSRPERAKPSHAPILQPRFKPGMRVKHPSWGEGLVVDSRIQDEDETVDIFFDSVGFKRVIASIANLEILS</sequence>
<keyword evidence="5 11" id="KW-0067">ATP-binding</keyword>
<evidence type="ECO:0000256" key="8">
    <source>
        <dbReference type="ARBA" id="ARBA00034617"/>
    </source>
</evidence>
<accession>E8MZN5</accession>
<dbReference type="KEGG" id="atm:ANT_25570"/>
<evidence type="ECO:0000256" key="11">
    <source>
        <dbReference type="PROSITE-ProRule" id="PRU00560"/>
    </source>
</evidence>
<evidence type="ECO:0000256" key="5">
    <source>
        <dbReference type="ARBA" id="ARBA00022840"/>
    </source>
</evidence>
<keyword evidence="7" id="KW-0413">Isomerase</keyword>
<dbReference type="Gene3D" id="1.10.486.10">
    <property type="entry name" value="PCRA, domain 4"/>
    <property type="match status" value="1"/>
</dbReference>
<dbReference type="GO" id="GO:0003677">
    <property type="term" value="F:DNA binding"/>
    <property type="evidence" value="ECO:0007669"/>
    <property type="project" value="UniProtKB-KW"/>
</dbReference>
<dbReference type="FunFam" id="1.10.10.160:FF:000001">
    <property type="entry name" value="ATP-dependent DNA helicase"/>
    <property type="match status" value="1"/>
</dbReference>
<dbReference type="RefSeq" id="WP_013560938.1">
    <property type="nucleotide sequence ID" value="NC_014960.1"/>
</dbReference>
<dbReference type="CDD" id="cd18807">
    <property type="entry name" value="SF1_C_UvrD"/>
    <property type="match status" value="1"/>
</dbReference>
<dbReference type="GO" id="GO:0000725">
    <property type="term" value="P:recombinational repair"/>
    <property type="evidence" value="ECO:0007669"/>
    <property type="project" value="TreeGrafter"/>
</dbReference>
<evidence type="ECO:0000256" key="7">
    <source>
        <dbReference type="ARBA" id="ARBA00023235"/>
    </source>
</evidence>
<dbReference type="GO" id="GO:0005829">
    <property type="term" value="C:cytosol"/>
    <property type="evidence" value="ECO:0007669"/>
    <property type="project" value="TreeGrafter"/>
</dbReference>
<keyword evidence="15" id="KW-1185">Reference proteome</keyword>
<evidence type="ECO:0000256" key="10">
    <source>
        <dbReference type="ARBA" id="ARBA00048988"/>
    </source>
</evidence>
<dbReference type="AlphaFoldDB" id="E8MZN5"/>
<name>E8MZN5_ANATU</name>
<dbReference type="InterPro" id="IPR027417">
    <property type="entry name" value="P-loop_NTPase"/>
</dbReference>
<evidence type="ECO:0000256" key="4">
    <source>
        <dbReference type="ARBA" id="ARBA00022806"/>
    </source>
</evidence>
<dbReference type="GO" id="GO:0005524">
    <property type="term" value="F:ATP binding"/>
    <property type="evidence" value="ECO:0007669"/>
    <property type="project" value="UniProtKB-UniRule"/>
</dbReference>
<dbReference type="PANTHER" id="PTHR11070">
    <property type="entry name" value="UVRD / RECB / PCRA DNA HELICASE FAMILY MEMBER"/>
    <property type="match status" value="1"/>
</dbReference>
<dbReference type="STRING" id="926569.ANT_25570"/>
<dbReference type="InterPro" id="IPR014016">
    <property type="entry name" value="UvrD-like_ATP-bd"/>
</dbReference>
<dbReference type="EMBL" id="AP012029">
    <property type="protein sequence ID" value="BAJ64583.1"/>
    <property type="molecule type" value="Genomic_DNA"/>
</dbReference>
<dbReference type="InterPro" id="IPR013986">
    <property type="entry name" value="DExx_box_DNA_helicase_dom_sf"/>
</dbReference>
<gene>
    <name evidence="14" type="primary">pcrA</name>
    <name evidence="14" type="ordered locus">ANT_25570</name>
</gene>
<protein>
    <recommendedName>
        <fullName evidence="9">DNA 3'-5' helicase</fullName>
        <ecNumber evidence="9">5.6.2.4</ecNumber>
    </recommendedName>
</protein>
<feature type="domain" description="UvrD-like helicase C-terminal" evidence="13">
    <location>
        <begin position="283"/>
        <end position="561"/>
    </location>
</feature>
<dbReference type="Gene3D" id="1.10.10.160">
    <property type="match status" value="1"/>
</dbReference>
<evidence type="ECO:0000256" key="9">
    <source>
        <dbReference type="ARBA" id="ARBA00034808"/>
    </source>
</evidence>
<comment type="catalytic activity">
    <reaction evidence="8">
        <text>Couples ATP hydrolysis with the unwinding of duplex DNA by translocating in the 3'-5' direction.</text>
        <dbReference type="EC" id="5.6.2.4"/>
    </reaction>
</comment>
<keyword evidence="6" id="KW-0238">DNA-binding</keyword>
<evidence type="ECO:0000259" key="13">
    <source>
        <dbReference type="PROSITE" id="PS51217"/>
    </source>
</evidence>
<dbReference type="PROSITE" id="PS51198">
    <property type="entry name" value="UVRD_HELICASE_ATP_BIND"/>
    <property type="match status" value="1"/>
</dbReference>
<dbReference type="InterPro" id="IPR000212">
    <property type="entry name" value="DNA_helicase_UvrD/REP"/>
</dbReference>
<keyword evidence="2 11" id="KW-0547">Nucleotide-binding</keyword>
<keyword evidence="3 11" id="KW-0378">Hydrolase</keyword>
<dbReference type="eggNOG" id="COG0210">
    <property type="taxonomic scope" value="Bacteria"/>
</dbReference>
<dbReference type="SUPFAM" id="SSF52540">
    <property type="entry name" value="P-loop containing nucleoside triphosphate hydrolases"/>
    <property type="match status" value="1"/>
</dbReference>
<reference evidence="14 15" key="1">
    <citation type="submission" date="2010-12" db="EMBL/GenBank/DDBJ databases">
        <title>Whole genome sequence of Anaerolinea thermophila UNI-1.</title>
        <authorList>
            <person name="Narita-Yamada S."/>
            <person name="Kishi E."/>
            <person name="Watanabe Y."/>
            <person name="Takasaki K."/>
            <person name="Ankai A."/>
            <person name="Oguchi A."/>
            <person name="Fukui S."/>
            <person name="Takahashi M."/>
            <person name="Yashiro I."/>
            <person name="Hosoyama A."/>
            <person name="Sekiguchi Y."/>
            <person name="Hanada S."/>
            <person name="Fujita N."/>
        </authorList>
    </citation>
    <scope>NUCLEOTIDE SEQUENCE [LARGE SCALE GENOMIC DNA]</scope>
    <source>
        <strain evidence="15">DSM 14523 / JCM 11388 / NBRC 100420 / UNI-1</strain>
    </source>
</reference>
<proteinExistence type="inferred from homology"/>
<organism evidence="14 15">
    <name type="scientific">Anaerolinea thermophila (strain DSM 14523 / JCM 11388 / NBRC 100420 / UNI-1)</name>
    <dbReference type="NCBI Taxonomy" id="926569"/>
    <lineage>
        <taxon>Bacteria</taxon>
        <taxon>Bacillati</taxon>
        <taxon>Chloroflexota</taxon>
        <taxon>Anaerolineae</taxon>
        <taxon>Anaerolineales</taxon>
        <taxon>Anaerolineaceae</taxon>
        <taxon>Anaerolinea</taxon>
    </lineage>
</organism>
<evidence type="ECO:0000313" key="14">
    <source>
        <dbReference type="EMBL" id="BAJ64583.1"/>
    </source>
</evidence>
<dbReference type="Gene3D" id="3.40.50.300">
    <property type="entry name" value="P-loop containing nucleotide triphosphate hydrolases"/>
    <property type="match status" value="2"/>
</dbReference>
<comment type="similarity">
    <text evidence="1">Belongs to the helicase family. UvrD subfamily.</text>
</comment>
<evidence type="ECO:0000256" key="1">
    <source>
        <dbReference type="ARBA" id="ARBA00009922"/>
    </source>
</evidence>
<evidence type="ECO:0000256" key="3">
    <source>
        <dbReference type="ARBA" id="ARBA00022801"/>
    </source>
</evidence>
<evidence type="ECO:0000259" key="12">
    <source>
        <dbReference type="PROSITE" id="PS51198"/>
    </source>
</evidence>
<feature type="binding site" evidence="11">
    <location>
        <begin position="26"/>
        <end position="33"/>
    </location>
    <ligand>
        <name>ATP</name>
        <dbReference type="ChEBI" id="CHEBI:30616"/>
    </ligand>
</feature>
<keyword evidence="4 11" id="KW-0347">Helicase</keyword>
<dbReference type="HOGENOM" id="CLU_004585_5_2_0"/>
<comment type="catalytic activity">
    <reaction evidence="10">
        <text>ATP + H2O = ADP + phosphate + H(+)</text>
        <dbReference type="Rhea" id="RHEA:13065"/>
        <dbReference type="ChEBI" id="CHEBI:15377"/>
        <dbReference type="ChEBI" id="CHEBI:15378"/>
        <dbReference type="ChEBI" id="CHEBI:30616"/>
        <dbReference type="ChEBI" id="CHEBI:43474"/>
        <dbReference type="ChEBI" id="CHEBI:456216"/>
        <dbReference type="EC" id="5.6.2.4"/>
    </reaction>
</comment>
<dbReference type="GO" id="GO:0033202">
    <property type="term" value="C:DNA helicase complex"/>
    <property type="evidence" value="ECO:0007669"/>
    <property type="project" value="TreeGrafter"/>
</dbReference>
<dbReference type="GO" id="GO:0016887">
    <property type="term" value="F:ATP hydrolysis activity"/>
    <property type="evidence" value="ECO:0007669"/>
    <property type="project" value="RHEA"/>
</dbReference>
<evidence type="ECO:0000313" key="15">
    <source>
        <dbReference type="Proteomes" id="UP000008922"/>
    </source>
</evidence>
<dbReference type="Pfam" id="PF13361">
    <property type="entry name" value="UvrD_C"/>
    <property type="match status" value="2"/>
</dbReference>
<dbReference type="Pfam" id="PF00580">
    <property type="entry name" value="UvrD-helicase"/>
    <property type="match status" value="1"/>
</dbReference>
<dbReference type="GO" id="GO:0043138">
    <property type="term" value="F:3'-5' DNA helicase activity"/>
    <property type="evidence" value="ECO:0007669"/>
    <property type="project" value="UniProtKB-EC"/>
</dbReference>